<dbReference type="CDD" id="cd07066">
    <property type="entry name" value="CRD_FZ"/>
    <property type="match status" value="1"/>
</dbReference>
<feature type="transmembrane region" description="Helical" evidence="12">
    <location>
        <begin position="679"/>
        <end position="697"/>
    </location>
</feature>
<dbReference type="InterPro" id="IPR000859">
    <property type="entry name" value="CUB_dom"/>
</dbReference>
<dbReference type="SMART" id="SM00130">
    <property type="entry name" value="KR"/>
    <property type="match status" value="1"/>
</dbReference>
<feature type="transmembrane region" description="Helical" evidence="12">
    <location>
        <begin position="709"/>
        <end position="731"/>
    </location>
</feature>
<keyword evidence="12" id="KW-1133">Transmembrane helix</keyword>
<evidence type="ECO:0000313" key="18">
    <source>
        <dbReference type="EMBL" id="EEN48020.1"/>
    </source>
</evidence>
<dbReference type="AlphaFoldDB" id="C3ZHM5"/>
<dbReference type="InterPro" id="IPR013806">
    <property type="entry name" value="Kringle-like"/>
</dbReference>
<dbReference type="InterPro" id="IPR006202">
    <property type="entry name" value="Neur_chan_lig-bd"/>
</dbReference>
<feature type="disulfide bond" evidence="10">
    <location>
        <begin position="181"/>
        <end position="196"/>
    </location>
</feature>
<dbReference type="InterPro" id="IPR038178">
    <property type="entry name" value="Kringle_sf"/>
</dbReference>
<evidence type="ECO:0000256" key="7">
    <source>
        <dbReference type="ARBA" id="ARBA00022840"/>
    </source>
</evidence>
<dbReference type="EMBL" id="GG666623">
    <property type="protein sequence ID" value="EEN48020.1"/>
    <property type="molecule type" value="Genomic_DNA"/>
</dbReference>
<feature type="disulfide bond" evidence="11">
    <location>
        <begin position="393"/>
        <end position="436"/>
    </location>
</feature>
<dbReference type="Pfam" id="PF00084">
    <property type="entry name" value="Sushi"/>
    <property type="match status" value="1"/>
</dbReference>
<keyword evidence="11" id="KW-0768">Sushi</keyword>
<dbReference type="PROSITE" id="PS50038">
    <property type="entry name" value="FZ"/>
    <property type="match status" value="1"/>
</dbReference>
<dbReference type="Pfam" id="PF00431">
    <property type="entry name" value="CUB"/>
    <property type="match status" value="1"/>
</dbReference>
<dbReference type="GO" id="GO:0005230">
    <property type="term" value="F:extracellular ligand-gated monoatomic ion channel activity"/>
    <property type="evidence" value="ECO:0007669"/>
    <property type="project" value="InterPro"/>
</dbReference>
<dbReference type="FunFam" id="2.60.120.290:FF:000013">
    <property type="entry name" value="Membrane frizzled-related protein"/>
    <property type="match status" value="1"/>
</dbReference>
<dbReference type="SUPFAM" id="SSF63712">
    <property type="entry name" value="Nicotinic receptor ligand binding domain-like"/>
    <property type="match status" value="1"/>
</dbReference>
<evidence type="ECO:0000256" key="6">
    <source>
        <dbReference type="ARBA" id="ARBA00022741"/>
    </source>
</evidence>
<dbReference type="Gene3D" id="1.10.2000.10">
    <property type="entry name" value="Frizzled cysteine-rich domain"/>
    <property type="match status" value="1"/>
</dbReference>
<proteinExistence type="predicted"/>
<keyword evidence="5 9" id="KW-0420">Kringle</keyword>
<dbReference type="SMART" id="SM00192">
    <property type="entry name" value="LDLa"/>
    <property type="match status" value="1"/>
</dbReference>
<keyword evidence="7" id="KW-0067">ATP-binding</keyword>
<dbReference type="SUPFAM" id="SSF57440">
    <property type="entry name" value="Kringle-like"/>
    <property type="match status" value="1"/>
</dbReference>
<feature type="domain" description="Sushi" evidence="17">
    <location>
        <begin position="391"/>
        <end position="455"/>
    </location>
</feature>
<evidence type="ECO:0000259" key="14">
    <source>
        <dbReference type="PROSITE" id="PS01180"/>
    </source>
</evidence>
<dbReference type="Gene3D" id="2.10.70.10">
    <property type="entry name" value="Complement Module, domain 1"/>
    <property type="match status" value="1"/>
</dbReference>
<evidence type="ECO:0000259" key="17">
    <source>
        <dbReference type="PROSITE" id="PS50923"/>
    </source>
</evidence>
<dbReference type="Pfam" id="PF01392">
    <property type="entry name" value="Fz"/>
    <property type="match status" value="1"/>
</dbReference>
<dbReference type="CDD" id="cd00112">
    <property type="entry name" value="LDLa"/>
    <property type="match status" value="1"/>
</dbReference>
<feature type="chain" id="PRO_5002934825" evidence="13">
    <location>
        <begin position="28"/>
        <end position="1005"/>
    </location>
</feature>
<dbReference type="SMART" id="SM00042">
    <property type="entry name" value="CUB"/>
    <property type="match status" value="1"/>
</dbReference>
<dbReference type="InterPro" id="IPR038050">
    <property type="entry name" value="Neuro_actylchol_rec"/>
</dbReference>
<dbReference type="InterPro" id="IPR002172">
    <property type="entry name" value="LDrepeatLR_classA_rpt"/>
</dbReference>
<dbReference type="InterPro" id="IPR035914">
    <property type="entry name" value="Sperma_CUB_dom_sf"/>
</dbReference>
<dbReference type="Gene3D" id="4.10.400.10">
    <property type="entry name" value="Low-density Lipoprotein Receptor"/>
    <property type="match status" value="1"/>
</dbReference>
<feature type="transmembrane region" description="Helical" evidence="12">
    <location>
        <begin position="648"/>
        <end position="667"/>
    </location>
</feature>
<dbReference type="InterPro" id="IPR020067">
    <property type="entry name" value="Frizzled_dom"/>
</dbReference>
<evidence type="ECO:0000256" key="12">
    <source>
        <dbReference type="SAM" id="Phobius"/>
    </source>
</evidence>
<feature type="disulfide bond" evidence="10">
    <location>
        <begin position="162"/>
        <end position="174"/>
    </location>
</feature>
<dbReference type="Gene3D" id="2.40.20.10">
    <property type="entry name" value="Plasminogen Kringle 4"/>
    <property type="match status" value="1"/>
</dbReference>
<dbReference type="PROSITE" id="PS01180">
    <property type="entry name" value="CUB"/>
    <property type="match status" value="1"/>
</dbReference>
<dbReference type="InterPro" id="IPR006029">
    <property type="entry name" value="Neurotrans-gated_channel_TM"/>
</dbReference>
<dbReference type="SMART" id="SM00032">
    <property type="entry name" value="CCP"/>
    <property type="match status" value="1"/>
</dbReference>
<dbReference type="Pfam" id="PF02932">
    <property type="entry name" value="Neur_chan_memb"/>
    <property type="match status" value="1"/>
</dbReference>
<evidence type="ECO:0000256" key="1">
    <source>
        <dbReference type="ARBA" id="ARBA00004141"/>
    </source>
</evidence>
<evidence type="ECO:0000259" key="15">
    <source>
        <dbReference type="PROSITE" id="PS50038"/>
    </source>
</evidence>
<keyword evidence="6" id="KW-0547">Nucleotide-binding</keyword>
<dbReference type="PROSITE" id="PS50923">
    <property type="entry name" value="SUSHI"/>
    <property type="match status" value="1"/>
</dbReference>
<feature type="disulfide bond" evidence="9">
    <location>
        <begin position="333"/>
        <end position="372"/>
    </location>
</feature>
<evidence type="ECO:0000256" key="4">
    <source>
        <dbReference type="ARBA" id="ARBA00022553"/>
    </source>
</evidence>
<evidence type="ECO:0000259" key="16">
    <source>
        <dbReference type="PROSITE" id="PS50070"/>
    </source>
</evidence>
<evidence type="ECO:0000256" key="8">
    <source>
        <dbReference type="ARBA" id="ARBA00023157"/>
    </source>
</evidence>
<keyword evidence="12" id="KW-0812">Transmembrane</keyword>
<feature type="domain" description="FZ" evidence="15">
    <location>
        <begin position="193"/>
        <end position="301"/>
    </location>
</feature>
<evidence type="ECO:0000256" key="13">
    <source>
        <dbReference type="SAM" id="SignalP"/>
    </source>
</evidence>
<evidence type="ECO:0000256" key="11">
    <source>
        <dbReference type="PROSITE-ProRule" id="PRU00302"/>
    </source>
</evidence>
<keyword evidence="4" id="KW-0597">Phosphoprotein</keyword>
<dbReference type="PROSITE" id="PS50068">
    <property type="entry name" value="LDLRA_2"/>
    <property type="match status" value="1"/>
</dbReference>
<comment type="caution">
    <text evidence="9">Lacks conserved residue(s) required for the propagation of feature annotation.</text>
</comment>
<dbReference type="GO" id="GO:0005524">
    <property type="term" value="F:ATP binding"/>
    <property type="evidence" value="ECO:0007669"/>
    <property type="project" value="UniProtKB-KW"/>
</dbReference>
<reference evidence="18" key="1">
    <citation type="journal article" date="2008" name="Nature">
        <title>The amphioxus genome and the evolution of the chordate karyotype.</title>
        <authorList>
            <consortium name="US DOE Joint Genome Institute (JGI-PGF)"/>
            <person name="Putnam N.H."/>
            <person name="Butts T."/>
            <person name="Ferrier D.E.K."/>
            <person name="Furlong R.F."/>
            <person name="Hellsten U."/>
            <person name="Kawashima T."/>
            <person name="Robinson-Rechavi M."/>
            <person name="Shoguchi E."/>
            <person name="Terry A."/>
            <person name="Yu J.-K."/>
            <person name="Benito-Gutierrez E.L."/>
            <person name="Dubchak I."/>
            <person name="Garcia-Fernandez J."/>
            <person name="Gibson-Brown J.J."/>
            <person name="Grigoriev I.V."/>
            <person name="Horton A.C."/>
            <person name="de Jong P.J."/>
            <person name="Jurka J."/>
            <person name="Kapitonov V.V."/>
            <person name="Kohara Y."/>
            <person name="Kuroki Y."/>
            <person name="Lindquist E."/>
            <person name="Lucas S."/>
            <person name="Osoegawa K."/>
            <person name="Pennacchio L.A."/>
            <person name="Salamov A.A."/>
            <person name="Satou Y."/>
            <person name="Sauka-Spengler T."/>
            <person name="Schmutz J."/>
            <person name="Shin-I T."/>
            <person name="Toyoda A."/>
            <person name="Bronner-Fraser M."/>
            <person name="Fujiyama A."/>
            <person name="Holland L.Z."/>
            <person name="Holland P.W.H."/>
            <person name="Satoh N."/>
            <person name="Rokhsar D.S."/>
        </authorList>
    </citation>
    <scope>NUCLEOTIDE SEQUENCE [LARGE SCALE GENOMIC DNA]</scope>
    <source>
        <strain evidence="18">S238N-H82</strain>
        <tissue evidence="18">Testes</tissue>
    </source>
</reference>
<dbReference type="InterPro" id="IPR036055">
    <property type="entry name" value="LDL_receptor-like_sf"/>
</dbReference>
<dbReference type="Gene3D" id="2.70.170.10">
    <property type="entry name" value="Neurotransmitter-gated ion-channel ligand-binding domain"/>
    <property type="match status" value="1"/>
</dbReference>
<dbReference type="SUPFAM" id="SSF90112">
    <property type="entry name" value="Neurotransmitter-gated ion-channel transmembrane pore"/>
    <property type="match status" value="1"/>
</dbReference>
<dbReference type="eggNOG" id="KOG3645">
    <property type="taxonomic scope" value="Eukaryota"/>
</dbReference>
<dbReference type="InterPro" id="IPR036790">
    <property type="entry name" value="Frizzled_dom_sf"/>
</dbReference>
<dbReference type="InterPro" id="IPR036719">
    <property type="entry name" value="Neuro-gated_channel_TM_sf"/>
</dbReference>
<dbReference type="STRING" id="7739.C3ZHM5"/>
<dbReference type="PANTHER" id="PTHR46335:SF1">
    <property type="entry name" value="CUBILIN"/>
    <property type="match status" value="1"/>
</dbReference>
<evidence type="ECO:0000256" key="9">
    <source>
        <dbReference type="PROSITE-ProRule" id="PRU00121"/>
    </source>
</evidence>
<keyword evidence="13" id="KW-0732">Signal</keyword>
<feature type="signal peptide" evidence="13">
    <location>
        <begin position="1"/>
        <end position="27"/>
    </location>
</feature>
<dbReference type="Pfam" id="PF02931">
    <property type="entry name" value="Neur_chan_LBD"/>
    <property type="match status" value="1"/>
</dbReference>
<dbReference type="SUPFAM" id="SSF63501">
    <property type="entry name" value="Frizzled cysteine-rich domain"/>
    <property type="match status" value="1"/>
</dbReference>
<feature type="domain" description="Kringle" evidence="16">
    <location>
        <begin position="311"/>
        <end position="386"/>
    </location>
</feature>
<dbReference type="CDD" id="cd00108">
    <property type="entry name" value="KR"/>
    <property type="match status" value="1"/>
</dbReference>
<dbReference type="CDD" id="cd19051">
    <property type="entry name" value="LGIC_TM_cation"/>
    <property type="match status" value="1"/>
</dbReference>
<protein>
    <submittedName>
        <fullName evidence="18">Uncharacterized protein</fullName>
    </submittedName>
</protein>
<dbReference type="GO" id="GO:0005886">
    <property type="term" value="C:plasma membrane"/>
    <property type="evidence" value="ECO:0007669"/>
    <property type="project" value="UniProtKB-SubCell"/>
</dbReference>
<dbReference type="PANTHER" id="PTHR46335">
    <property type="entry name" value="CUBILIN"/>
    <property type="match status" value="1"/>
</dbReference>
<evidence type="ECO:0000256" key="10">
    <source>
        <dbReference type="PROSITE-ProRule" id="PRU00124"/>
    </source>
</evidence>
<feature type="domain" description="CUB" evidence="14">
    <location>
        <begin position="41"/>
        <end position="155"/>
    </location>
</feature>
<dbReference type="InterPro" id="IPR000436">
    <property type="entry name" value="Sushi_SCR_CCP_dom"/>
</dbReference>
<dbReference type="SMART" id="SM00063">
    <property type="entry name" value="FRI"/>
    <property type="match status" value="1"/>
</dbReference>
<dbReference type="eggNOG" id="KOG4292">
    <property type="taxonomic scope" value="Eukaryota"/>
</dbReference>
<dbReference type="InterPro" id="IPR036734">
    <property type="entry name" value="Neur_chan_lig-bd_sf"/>
</dbReference>
<dbReference type="Gene3D" id="1.20.58.390">
    <property type="entry name" value="Neurotransmitter-gated ion-channel transmembrane domain"/>
    <property type="match status" value="1"/>
</dbReference>
<dbReference type="InParanoid" id="C3ZHM5"/>
<dbReference type="CDD" id="cd00033">
    <property type="entry name" value="CCP"/>
    <property type="match status" value="1"/>
</dbReference>
<feature type="disulfide bond" evidence="10">
    <location>
        <begin position="169"/>
        <end position="187"/>
    </location>
</feature>
<gene>
    <name evidence="18" type="ORF">BRAFLDRAFT_79598</name>
</gene>
<sequence length="1005" mass="112726">MKVPNHGRFGFAIVFCYLLACTTSAQSQPGLAGPTKPLLYCPSPVHLDNDNGTFSTPLYPQKYPSNEHCVWEISVDRSRVVQLKFHTFDLESDDLCGFDRVTVHEGTGASHRHLGTFCGSDVPPLLRSSGNSLTVSFRSNSVGTHGGFLAEYTAIDREIANCSEGHFQCGGGACIRFHRRCDGSLDCLDDSDEQDCGCRPMRRSSACAELLGYEQVSLPNIFGHHQLSDSDVMLKSVVVSTRDCSHPQLRVLVCALAAPKCQMSRQHFPCRSLCEEVYDQCREGWLLPPCELLPDTDCWNVKPTTAEHGEDCYHGRGINYRGESNTTVSGTRCERWSEQRSIRPWDYTWANLEENYCRNPAVHPGGFTQPFCVTLNGLEECDIFPCGRHDQGCEDPGEPVFGTRKPAKRFYKLGERVTFTCHKGYRPVSADISATCERTDNNSTRWSNGKPTCEVDNRQKLLDDLLSRNTVGHGDKLHPPGEVDIQFRAYVQKIVEMSWDDRKLMWNPDSYPPEVTELYVDSHEVWTPILTLSGDAHEDSRYRMPRSAVKISSTGRVTWEINMLVRASCTLDPFYFPKDTMECDMCWKPAENEHIVCAAAGDTDNDTSFLDCDGSSLTETGEWKVDISLLVQDRKEGCLLFQLKRGHAYHIAVVVFPCVVLAMLMIITFMIPIDKGDRIGFGVTIILSMVVYLVLITDHLPVKGSLPALAQWIVLSMTMMGFFLMVTAGIMNIHGRDGDLTPAVRTFFLVFLARILLMGNLFKGLQRYRLESRKGSMYRKQGGERHSYPFTRVEEHKRRALRAAKDVRQPDPTTSKTADDISASHELQKSINDLSFNIDMLRSGIAAIKATDPGLAEEDITQYTMLARVLDRMCILLAKESPGEVPACCVNRGIESAASCRRCVHCRESSSSKKNHSENTSSSLGQNTDVRLASGWRGETVNGRFGNPRTARRYGHLPLGVWRNLTRRPPYCRHLPTTLTIRARKDRPAPGKDATVLEFSVSERR</sequence>
<name>C3ZHM5_BRAFL</name>
<dbReference type="FunFam" id="2.40.20.10:FF:000037">
    <property type="entry name" value="Uncharacterized protein"/>
    <property type="match status" value="1"/>
</dbReference>
<keyword evidence="12" id="KW-0472">Membrane</keyword>
<dbReference type="Gene3D" id="2.60.120.290">
    <property type="entry name" value="Spermadhesin, CUB domain"/>
    <property type="match status" value="1"/>
</dbReference>
<dbReference type="InterPro" id="IPR035976">
    <property type="entry name" value="Sushi/SCR/CCP_sf"/>
</dbReference>
<dbReference type="InterPro" id="IPR000001">
    <property type="entry name" value="Kringle"/>
</dbReference>
<evidence type="ECO:0000256" key="2">
    <source>
        <dbReference type="ARBA" id="ARBA00004162"/>
    </source>
</evidence>
<dbReference type="Pfam" id="PF00051">
    <property type="entry name" value="Kringle"/>
    <property type="match status" value="1"/>
</dbReference>
<dbReference type="PROSITE" id="PS50070">
    <property type="entry name" value="KRINGLE_2"/>
    <property type="match status" value="1"/>
</dbReference>
<dbReference type="SUPFAM" id="SSF57424">
    <property type="entry name" value="LDL receptor-like module"/>
    <property type="match status" value="1"/>
</dbReference>
<keyword evidence="8 9" id="KW-1015">Disulfide bond</keyword>
<dbReference type="SUPFAM" id="SSF49854">
    <property type="entry name" value="Spermadhesin, CUB domain"/>
    <property type="match status" value="1"/>
</dbReference>
<comment type="subcellular location">
    <subcellularLocation>
        <location evidence="2">Cell membrane</location>
        <topology evidence="2">Single-pass membrane protein</topology>
    </subcellularLocation>
    <subcellularLocation>
        <location evidence="1">Membrane</location>
        <topology evidence="1">Multi-pass membrane protein</topology>
    </subcellularLocation>
    <subcellularLocation>
        <location evidence="3">Membrane</location>
        <topology evidence="3">Single-pass type I membrane protein</topology>
    </subcellularLocation>
</comment>
<dbReference type="PRINTS" id="PR00018">
    <property type="entry name" value="KRINGLE"/>
</dbReference>
<dbReference type="CDD" id="cd00041">
    <property type="entry name" value="CUB"/>
    <property type="match status" value="1"/>
</dbReference>
<dbReference type="Pfam" id="PF00057">
    <property type="entry name" value="Ldl_recept_a"/>
    <property type="match status" value="1"/>
</dbReference>
<accession>C3ZHM5</accession>
<dbReference type="SUPFAM" id="SSF57535">
    <property type="entry name" value="Complement control module/SCR domain"/>
    <property type="match status" value="1"/>
</dbReference>
<organism>
    <name type="scientific">Branchiostoma floridae</name>
    <name type="common">Florida lancelet</name>
    <name type="synonym">Amphioxus</name>
    <dbReference type="NCBI Taxonomy" id="7739"/>
    <lineage>
        <taxon>Eukaryota</taxon>
        <taxon>Metazoa</taxon>
        <taxon>Chordata</taxon>
        <taxon>Cephalochordata</taxon>
        <taxon>Leptocardii</taxon>
        <taxon>Amphioxiformes</taxon>
        <taxon>Branchiostomatidae</taxon>
        <taxon>Branchiostoma</taxon>
    </lineage>
</organism>
<evidence type="ECO:0000256" key="5">
    <source>
        <dbReference type="ARBA" id="ARBA00022572"/>
    </source>
</evidence>
<evidence type="ECO:0000256" key="3">
    <source>
        <dbReference type="ARBA" id="ARBA00004479"/>
    </source>
</evidence>
<feature type="transmembrane region" description="Helical" evidence="12">
    <location>
        <begin position="743"/>
        <end position="762"/>
    </location>
</feature>
<dbReference type="CDD" id="cd18989">
    <property type="entry name" value="LGIC_ECD_cation"/>
    <property type="match status" value="1"/>
</dbReference>